<dbReference type="CDD" id="cd11415">
    <property type="entry name" value="bHLH_TS_FERD3L_NATO3"/>
    <property type="match status" value="1"/>
</dbReference>
<feature type="compositionally biased region" description="Basic residues" evidence="1">
    <location>
        <begin position="224"/>
        <end position="237"/>
    </location>
</feature>
<dbReference type="PANTHER" id="PTHR23349">
    <property type="entry name" value="BASIC HELIX-LOOP-HELIX TRANSCRIPTION FACTOR, TWIST"/>
    <property type="match status" value="1"/>
</dbReference>
<dbReference type="PROSITE" id="PS50888">
    <property type="entry name" value="BHLH"/>
    <property type="match status" value="1"/>
</dbReference>
<dbReference type="PANTHER" id="PTHR23349:SF63">
    <property type="entry name" value="FER3-LIKE PROTEIN"/>
    <property type="match status" value="1"/>
</dbReference>
<dbReference type="SUPFAM" id="SSF47459">
    <property type="entry name" value="HLH, helix-loop-helix DNA-binding domain"/>
    <property type="match status" value="1"/>
</dbReference>
<protein>
    <submittedName>
        <fullName evidence="3">FERD3L</fullName>
    </submittedName>
</protein>
<proteinExistence type="predicted"/>
<dbReference type="InterPro" id="IPR036638">
    <property type="entry name" value="HLH_DNA-bd_sf"/>
</dbReference>
<feature type="region of interest" description="Disordered" evidence="1">
    <location>
        <begin position="210"/>
        <end position="237"/>
    </location>
</feature>
<evidence type="ECO:0000313" key="3">
    <source>
        <dbReference type="EMBL" id="UYV60474.1"/>
    </source>
</evidence>
<evidence type="ECO:0000313" key="4">
    <source>
        <dbReference type="Proteomes" id="UP001235939"/>
    </source>
</evidence>
<feature type="region of interest" description="Disordered" evidence="1">
    <location>
        <begin position="1"/>
        <end position="25"/>
    </location>
</feature>
<feature type="domain" description="BHLH" evidence="2">
    <location>
        <begin position="241"/>
        <end position="293"/>
    </location>
</feature>
<organism evidence="3 4">
    <name type="scientific">Cordylochernes scorpioides</name>
    <dbReference type="NCBI Taxonomy" id="51811"/>
    <lineage>
        <taxon>Eukaryota</taxon>
        <taxon>Metazoa</taxon>
        <taxon>Ecdysozoa</taxon>
        <taxon>Arthropoda</taxon>
        <taxon>Chelicerata</taxon>
        <taxon>Arachnida</taxon>
        <taxon>Pseudoscorpiones</taxon>
        <taxon>Cheliferoidea</taxon>
        <taxon>Chernetidae</taxon>
        <taxon>Cordylochernes</taxon>
    </lineage>
</organism>
<reference evidence="3 4" key="1">
    <citation type="submission" date="2022-01" db="EMBL/GenBank/DDBJ databases">
        <title>A chromosomal length assembly of Cordylochernes scorpioides.</title>
        <authorList>
            <person name="Zeh D."/>
            <person name="Zeh J."/>
        </authorList>
    </citation>
    <scope>NUCLEOTIDE SEQUENCE [LARGE SCALE GENOMIC DNA]</scope>
    <source>
        <strain evidence="3">IN4F17</strain>
        <tissue evidence="3">Whole Body</tissue>
    </source>
</reference>
<dbReference type="InterPro" id="IPR050283">
    <property type="entry name" value="E-box_TF_Regulators"/>
</dbReference>
<sequence>MTRVGTRRAVRPMHTDVADTREGSSSLTADSVLVSTVYPANPHGHTSTEQSLTWPGQLQDTSRLQTNSCIYLLRPPSTGLLAVELLLPLDRWRCHVGGRGLAGTARRAIERGWRGQQAVSNLLYLIIRGMAGALSPSNRFHTFASPAAPPFYDLDFPYELSGFPSAYLSEGAENYAPSLPWEGPAFHHHHHQASSFSTCGEHRPMPSAMGDVMWDSGSSSPSSHHARSPGAKPRRRVATVAQRRAANIRERRRMFNLNTAFDKLRKRVPTFAYEKRLSRIETLRLAIMYIAFMTEVVRDHNRMSGRGQVFPPPH</sequence>
<dbReference type="Pfam" id="PF00010">
    <property type="entry name" value="HLH"/>
    <property type="match status" value="1"/>
</dbReference>
<name>A0ABY6JWV2_9ARAC</name>
<dbReference type="InterPro" id="IPR011598">
    <property type="entry name" value="bHLH_dom"/>
</dbReference>
<dbReference type="EMBL" id="CP092863">
    <property type="protein sequence ID" value="UYV60474.1"/>
    <property type="molecule type" value="Genomic_DNA"/>
</dbReference>
<dbReference type="Gene3D" id="4.10.280.10">
    <property type="entry name" value="Helix-loop-helix DNA-binding domain"/>
    <property type="match status" value="1"/>
</dbReference>
<dbReference type="Proteomes" id="UP001235939">
    <property type="component" value="Chromosome 01"/>
</dbReference>
<dbReference type="SMART" id="SM00353">
    <property type="entry name" value="HLH"/>
    <property type="match status" value="1"/>
</dbReference>
<evidence type="ECO:0000256" key="1">
    <source>
        <dbReference type="SAM" id="MobiDB-lite"/>
    </source>
</evidence>
<evidence type="ECO:0000259" key="2">
    <source>
        <dbReference type="PROSITE" id="PS50888"/>
    </source>
</evidence>
<keyword evidence="4" id="KW-1185">Reference proteome</keyword>
<gene>
    <name evidence="3" type="ORF">LAZ67_1001261</name>
</gene>
<feature type="compositionally biased region" description="Basic residues" evidence="1">
    <location>
        <begin position="1"/>
        <end position="11"/>
    </location>
</feature>
<feature type="compositionally biased region" description="Basic and acidic residues" evidence="1">
    <location>
        <begin position="13"/>
        <end position="22"/>
    </location>
</feature>
<accession>A0ABY6JWV2</accession>